<evidence type="ECO:0000256" key="4">
    <source>
        <dbReference type="ARBA" id="ARBA00022741"/>
    </source>
</evidence>
<keyword evidence="3" id="KW-0808">Transferase</keyword>
<dbReference type="Pfam" id="PF00069">
    <property type="entry name" value="Pkinase"/>
    <property type="match status" value="1"/>
</dbReference>
<dbReference type="InterPro" id="IPR017441">
    <property type="entry name" value="Protein_kinase_ATP_BS"/>
</dbReference>
<dbReference type="EMBL" id="BAABKB010000002">
    <property type="protein sequence ID" value="GAA4998360.1"/>
    <property type="molecule type" value="Genomic_DNA"/>
</dbReference>
<keyword evidence="5" id="KW-0418">Kinase</keyword>
<evidence type="ECO:0000256" key="8">
    <source>
        <dbReference type="SAM" id="MobiDB-lite"/>
    </source>
</evidence>
<reference evidence="11" key="1">
    <citation type="journal article" date="2019" name="Int. J. Syst. Evol. Microbiol.">
        <title>The Global Catalogue of Microorganisms (GCM) 10K type strain sequencing project: providing services to taxonomists for standard genome sequencing and annotation.</title>
        <authorList>
            <consortium name="The Broad Institute Genomics Platform"/>
            <consortium name="The Broad Institute Genome Sequencing Center for Infectious Disease"/>
            <person name="Wu L."/>
            <person name="Ma J."/>
        </authorList>
    </citation>
    <scope>NUCLEOTIDE SEQUENCE [LARGE SCALE GENOMIC DNA]</scope>
    <source>
        <strain evidence="11">JCM 18409</strain>
    </source>
</reference>
<gene>
    <name evidence="10" type="ORF">GCM10023335_09870</name>
</gene>
<evidence type="ECO:0000256" key="6">
    <source>
        <dbReference type="ARBA" id="ARBA00022840"/>
    </source>
</evidence>
<dbReference type="PROSITE" id="PS50011">
    <property type="entry name" value="PROTEIN_KINASE_DOM"/>
    <property type="match status" value="1"/>
</dbReference>
<feature type="compositionally biased region" description="Pro residues" evidence="8">
    <location>
        <begin position="692"/>
        <end position="703"/>
    </location>
</feature>
<feature type="region of interest" description="Disordered" evidence="8">
    <location>
        <begin position="285"/>
        <end position="675"/>
    </location>
</feature>
<dbReference type="PROSITE" id="PS00108">
    <property type="entry name" value="PROTEIN_KINASE_ST"/>
    <property type="match status" value="1"/>
</dbReference>
<evidence type="ECO:0000313" key="11">
    <source>
        <dbReference type="Proteomes" id="UP001501759"/>
    </source>
</evidence>
<accession>A0ABP9IHU4</accession>
<evidence type="ECO:0000259" key="9">
    <source>
        <dbReference type="PROSITE" id="PS50011"/>
    </source>
</evidence>
<dbReference type="InterPro" id="IPR008271">
    <property type="entry name" value="Ser/Thr_kinase_AS"/>
</dbReference>
<feature type="region of interest" description="Disordered" evidence="8">
    <location>
        <begin position="746"/>
        <end position="807"/>
    </location>
</feature>
<dbReference type="SUPFAM" id="SSF56112">
    <property type="entry name" value="Protein kinase-like (PK-like)"/>
    <property type="match status" value="1"/>
</dbReference>
<sequence>MSANVQGGVPGLLVTGRYRLVESIGQGGMGRVWRAADEMLDRQVAVKEMRIDGLDAEDTRTRRERTLREARATARIDHPNVVRIYDVVDEGERLWIVMELVAGRSLEQIVVRDGPLDEREAARIGLELVAALRQVHAGGVLHRDIKPGNVLVERQGHRRVVLTDFGIAALQDAEALTMVGMLVGSPDYMAPERISGRPQGPPSDVWSLGATLCAALGGRSPFSRSTTLATLHAVLYEEPELPPVADDLRDVLAALLDKEPDARPGLEELEAALAHIVRPAYDVDHDGGFASRGEPVPGTTPVPEAGSGPDRTSAPGSGQRPGTGPASATARGPEFETVPEYDFEPGAVSGPDPTLVAGPDTLGPGPDAASGRGPDAASGSGASADPGPEPDAAPVVGSGSEPMPDAVSVSDWDADSDVNADADADTERGPDPAPESGPPAGQAQQPSAGPVLGPAAEPPGGQVPGPAAEPSGGRVPALAAEVPAGPAPAPSSEVAVEPSAESGPEPMSDPAVPPVPGPAEGESSSPPEPRRDAPEAVPPTPGPVPPTREEPAHDTHDIRGTRRIPRERPTPALLDAQLIRAARQHPSDLPEATSPPVHDAVPVRRTPPRKGSLDFTKPPSERPPGEAPAPAPVPDPTPVPEPSSHSEARNASTEVPSELRAEPGSQIPSVGVHEASARAVTEAALSTAPAPGGMPPGEFPGPAVPSGSGTADGARRGGRRVGLLAAGGVAAAGLVVWIVVAASGGPSGDRTGASGSSGPAVTAGGDGGASPRTSSSPTVEGTSRPPSLPPGAHREAGGYAWATPKGWRRDVKTGSEVHYTSPDGTQELAAKSSLAKGDLMDTWQTSERNAREGRDYRKIRLEETVFQGRPAVVWEYTFTLKGEHWHARLLGFDESGKSYQINTWYQPGIEAQALRTYGKVKDSFTVL</sequence>
<evidence type="ECO:0000256" key="3">
    <source>
        <dbReference type="ARBA" id="ARBA00022679"/>
    </source>
</evidence>
<dbReference type="EC" id="2.7.11.1" evidence="1"/>
<proteinExistence type="predicted"/>
<dbReference type="Gene3D" id="1.10.510.10">
    <property type="entry name" value="Transferase(Phosphotransferase) domain 1"/>
    <property type="match status" value="1"/>
</dbReference>
<feature type="region of interest" description="Disordered" evidence="8">
    <location>
        <begin position="687"/>
        <end position="715"/>
    </location>
</feature>
<keyword evidence="4 7" id="KW-0547">Nucleotide-binding</keyword>
<comment type="caution">
    <text evidence="10">The sequence shown here is derived from an EMBL/GenBank/DDBJ whole genome shotgun (WGS) entry which is preliminary data.</text>
</comment>
<feature type="binding site" evidence="7">
    <location>
        <position position="47"/>
    </location>
    <ligand>
        <name>ATP</name>
        <dbReference type="ChEBI" id="CHEBI:30616"/>
    </ligand>
</feature>
<evidence type="ECO:0000256" key="7">
    <source>
        <dbReference type="PROSITE-ProRule" id="PRU10141"/>
    </source>
</evidence>
<protein>
    <recommendedName>
        <fullName evidence="1">non-specific serine/threonine protein kinase</fullName>
        <ecNumber evidence="1">2.7.11.1</ecNumber>
    </recommendedName>
</protein>
<dbReference type="SMART" id="SM00220">
    <property type="entry name" value="S_TKc"/>
    <property type="match status" value="1"/>
</dbReference>
<feature type="compositionally biased region" description="Pro residues" evidence="8">
    <location>
        <begin position="536"/>
        <end position="546"/>
    </location>
</feature>
<evidence type="ECO:0000256" key="5">
    <source>
        <dbReference type="ARBA" id="ARBA00022777"/>
    </source>
</evidence>
<organism evidence="10 11">
    <name type="scientific">Streptomyces siamensis</name>
    <dbReference type="NCBI Taxonomy" id="1274986"/>
    <lineage>
        <taxon>Bacteria</taxon>
        <taxon>Bacillati</taxon>
        <taxon>Actinomycetota</taxon>
        <taxon>Actinomycetes</taxon>
        <taxon>Kitasatosporales</taxon>
        <taxon>Streptomycetaceae</taxon>
        <taxon>Streptomyces</taxon>
    </lineage>
</organism>
<feature type="compositionally biased region" description="Low complexity" evidence="8">
    <location>
        <begin position="363"/>
        <end position="386"/>
    </location>
</feature>
<dbReference type="CDD" id="cd14014">
    <property type="entry name" value="STKc_PknB_like"/>
    <property type="match status" value="1"/>
</dbReference>
<dbReference type="PANTHER" id="PTHR43289:SF6">
    <property type="entry name" value="SERINE_THREONINE-PROTEIN KINASE NEKL-3"/>
    <property type="match status" value="1"/>
</dbReference>
<dbReference type="InterPro" id="IPR000719">
    <property type="entry name" value="Prot_kinase_dom"/>
</dbReference>
<feature type="compositionally biased region" description="Polar residues" evidence="8">
    <location>
        <begin position="771"/>
        <end position="785"/>
    </location>
</feature>
<dbReference type="Gene3D" id="3.30.200.20">
    <property type="entry name" value="Phosphorylase Kinase, domain 1"/>
    <property type="match status" value="1"/>
</dbReference>
<name>A0ABP9IHU4_9ACTN</name>
<keyword evidence="2" id="KW-0723">Serine/threonine-protein kinase</keyword>
<dbReference type="InterPro" id="IPR011009">
    <property type="entry name" value="Kinase-like_dom_sf"/>
</dbReference>
<evidence type="ECO:0000313" key="10">
    <source>
        <dbReference type="EMBL" id="GAA4998360.1"/>
    </source>
</evidence>
<feature type="compositionally biased region" description="Pro residues" evidence="8">
    <location>
        <begin position="625"/>
        <end position="641"/>
    </location>
</feature>
<feature type="compositionally biased region" description="Basic and acidic residues" evidence="8">
    <location>
        <begin position="547"/>
        <end position="569"/>
    </location>
</feature>
<keyword evidence="6 7" id="KW-0067">ATP-binding</keyword>
<dbReference type="PANTHER" id="PTHR43289">
    <property type="entry name" value="MITOGEN-ACTIVATED PROTEIN KINASE KINASE KINASE 20-RELATED"/>
    <property type="match status" value="1"/>
</dbReference>
<evidence type="ECO:0000256" key="2">
    <source>
        <dbReference type="ARBA" id="ARBA00022527"/>
    </source>
</evidence>
<dbReference type="PROSITE" id="PS00107">
    <property type="entry name" value="PROTEIN_KINASE_ATP"/>
    <property type="match status" value="1"/>
</dbReference>
<feature type="domain" description="Protein kinase" evidence="9">
    <location>
        <begin position="18"/>
        <end position="278"/>
    </location>
</feature>
<evidence type="ECO:0000256" key="1">
    <source>
        <dbReference type="ARBA" id="ARBA00012513"/>
    </source>
</evidence>
<dbReference type="Proteomes" id="UP001501759">
    <property type="component" value="Unassembled WGS sequence"/>
</dbReference>
<feature type="compositionally biased region" description="Acidic residues" evidence="8">
    <location>
        <begin position="412"/>
        <end position="424"/>
    </location>
</feature>
<keyword evidence="11" id="KW-1185">Reference proteome</keyword>
<feature type="compositionally biased region" description="Low complexity" evidence="8">
    <location>
        <begin position="475"/>
        <end position="510"/>
    </location>
</feature>